<dbReference type="InterPro" id="IPR050832">
    <property type="entry name" value="Bact_Acetyltransf"/>
</dbReference>
<evidence type="ECO:0000256" key="2">
    <source>
        <dbReference type="ARBA" id="ARBA00023315"/>
    </source>
</evidence>
<keyword evidence="2 4" id="KW-0012">Acyltransferase</keyword>
<organism evidence="4 5">
    <name type="scientific">Denitrobaculum tricleocarpae</name>
    <dbReference type="NCBI Taxonomy" id="2591009"/>
    <lineage>
        <taxon>Bacteria</taxon>
        <taxon>Pseudomonadati</taxon>
        <taxon>Pseudomonadota</taxon>
        <taxon>Alphaproteobacteria</taxon>
        <taxon>Rhodospirillales</taxon>
        <taxon>Rhodospirillaceae</taxon>
        <taxon>Denitrobaculum</taxon>
    </lineage>
</organism>
<evidence type="ECO:0000259" key="3">
    <source>
        <dbReference type="PROSITE" id="PS51186"/>
    </source>
</evidence>
<gene>
    <name evidence="4" type="ORF">FKG95_12930</name>
</gene>
<name>A0A545TRV1_9PROT</name>
<dbReference type="Gene3D" id="3.40.630.30">
    <property type="match status" value="1"/>
</dbReference>
<evidence type="ECO:0000313" key="4">
    <source>
        <dbReference type="EMBL" id="TQV79948.1"/>
    </source>
</evidence>
<sequence length="138" mass="15080">MEIVTYRAEYFDGVKSLWREAFPDDPPWNAAELAIPAKLKSQPELLVLAVDEGDVAGSIMAGYDGHRGWIYAVAVRESHRASGLGTKLIREAEARLAALGCVKINLQVRADNAAVVAFYQGLGYSVEERISMGKRVEG</sequence>
<dbReference type="GO" id="GO:0016747">
    <property type="term" value="F:acyltransferase activity, transferring groups other than amino-acyl groups"/>
    <property type="evidence" value="ECO:0007669"/>
    <property type="project" value="InterPro"/>
</dbReference>
<dbReference type="Pfam" id="PF00583">
    <property type="entry name" value="Acetyltransf_1"/>
    <property type="match status" value="1"/>
</dbReference>
<dbReference type="AlphaFoldDB" id="A0A545TRV1"/>
<keyword evidence="1 4" id="KW-0808">Transferase</keyword>
<reference evidence="4 5" key="1">
    <citation type="submission" date="2019-06" db="EMBL/GenBank/DDBJ databases">
        <title>Whole genome sequence for Rhodospirillaceae sp. R148.</title>
        <authorList>
            <person name="Wang G."/>
        </authorList>
    </citation>
    <scope>NUCLEOTIDE SEQUENCE [LARGE SCALE GENOMIC DNA]</scope>
    <source>
        <strain evidence="4 5">R148</strain>
    </source>
</reference>
<evidence type="ECO:0000313" key="5">
    <source>
        <dbReference type="Proteomes" id="UP000315252"/>
    </source>
</evidence>
<dbReference type="CDD" id="cd04301">
    <property type="entry name" value="NAT_SF"/>
    <property type="match status" value="1"/>
</dbReference>
<evidence type="ECO:0000256" key="1">
    <source>
        <dbReference type="ARBA" id="ARBA00022679"/>
    </source>
</evidence>
<dbReference type="SUPFAM" id="SSF55729">
    <property type="entry name" value="Acyl-CoA N-acyltransferases (Nat)"/>
    <property type="match status" value="1"/>
</dbReference>
<dbReference type="EC" id="2.3.1.-" evidence="4"/>
<dbReference type="NCBIfam" id="NF002959">
    <property type="entry name" value="PRK03624.1"/>
    <property type="match status" value="1"/>
</dbReference>
<comment type="caution">
    <text evidence="4">The sequence shown here is derived from an EMBL/GenBank/DDBJ whole genome shotgun (WGS) entry which is preliminary data.</text>
</comment>
<proteinExistence type="predicted"/>
<dbReference type="OrthoDB" id="1821130at2"/>
<dbReference type="InterPro" id="IPR016181">
    <property type="entry name" value="Acyl_CoA_acyltransferase"/>
</dbReference>
<dbReference type="PROSITE" id="PS51186">
    <property type="entry name" value="GNAT"/>
    <property type="match status" value="1"/>
</dbReference>
<dbReference type="EMBL" id="VHSH01000004">
    <property type="protein sequence ID" value="TQV79948.1"/>
    <property type="molecule type" value="Genomic_DNA"/>
</dbReference>
<keyword evidence="5" id="KW-1185">Reference proteome</keyword>
<feature type="domain" description="N-acetyltransferase" evidence="3">
    <location>
        <begin position="1"/>
        <end position="138"/>
    </location>
</feature>
<dbReference type="Proteomes" id="UP000315252">
    <property type="component" value="Unassembled WGS sequence"/>
</dbReference>
<protein>
    <submittedName>
        <fullName evidence="4">GNAT family acetyltransferase</fullName>
        <ecNumber evidence="4">2.3.1.-</ecNumber>
    </submittedName>
</protein>
<accession>A0A545TRV1</accession>
<dbReference type="InterPro" id="IPR000182">
    <property type="entry name" value="GNAT_dom"/>
</dbReference>
<dbReference type="PANTHER" id="PTHR43877">
    <property type="entry name" value="AMINOALKYLPHOSPHONATE N-ACETYLTRANSFERASE-RELATED-RELATED"/>
    <property type="match status" value="1"/>
</dbReference>